<protein>
    <submittedName>
        <fullName evidence="2">Uncharacterized protein</fullName>
    </submittedName>
</protein>
<gene>
    <name evidence="2" type="ORF">Ahy_B06g083332</name>
</gene>
<accession>A0A444YPT5</accession>
<dbReference type="GO" id="GO:0016567">
    <property type="term" value="P:protein ubiquitination"/>
    <property type="evidence" value="ECO:0007669"/>
    <property type="project" value="UniProtKB-UniPathway"/>
</dbReference>
<sequence length="108" mass="12087">MVFHHHRKLMPEICESLCHMVQNCSSNCDDCLKIYITNPQYYYYSQPLPPPLPLIPPLPLDDTSDHGKSQALSPYLVLALSVIGAAFFVVICCAIFARIFTVESLNTG</sequence>
<keyword evidence="1" id="KW-1133">Transmembrane helix</keyword>
<comment type="caution">
    <text evidence="2">The sequence shown here is derived from an EMBL/GenBank/DDBJ whole genome shotgun (WGS) entry which is preliminary data.</text>
</comment>
<name>A0A444YPT5_ARAHY</name>
<evidence type="ECO:0000256" key="1">
    <source>
        <dbReference type="SAM" id="Phobius"/>
    </source>
</evidence>
<proteinExistence type="predicted"/>
<dbReference type="EMBL" id="SDMP01000016">
    <property type="protein sequence ID" value="RYR03915.1"/>
    <property type="molecule type" value="Genomic_DNA"/>
</dbReference>
<keyword evidence="3" id="KW-1185">Reference proteome</keyword>
<dbReference type="UniPathway" id="UPA00143"/>
<reference evidence="2 3" key="1">
    <citation type="submission" date="2019-01" db="EMBL/GenBank/DDBJ databases">
        <title>Sequencing of cultivated peanut Arachis hypogaea provides insights into genome evolution and oil improvement.</title>
        <authorList>
            <person name="Chen X."/>
        </authorList>
    </citation>
    <scope>NUCLEOTIDE SEQUENCE [LARGE SCALE GENOMIC DNA]</scope>
    <source>
        <strain evidence="3">cv. Fuhuasheng</strain>
        <tissue evidence="2">Leaves</tissue>
    </source>
</reference>
<organism evidence="2 3">
    <name type="scientific">Arachis hypogaea</name>
    <name type="common">Peanut</name>
    <dbReference type="NCBI Taxonomy" id="3818"/>
    <lineage>
        <taxon>Eukaryota</taxon>
        <taxon>Viridiplantae</taxon>
        <taxon>Streptophyta</taxon>
        <taxon>Embryophyta</taxon>
        <taxon>Tracheophyta</taxon>
        <taxon>Spermatophyta</taxon>
        <taxon>Magnoliopsida</taxon>
        <taxon>eudicotyledons</taxon>
        <taxon>Gunneridae</taxon>
        <taxon>Pentapetalae</taxon>
        <taxon>rosids</taxon>
        <taxon>fabids</taxon>
        <taxon>Fabales</taxon>
        <taxon>Fabaceae</taxon>
        <taxon>Papilionoideae</taxon>
        <taxon>50 kb inversion clade</taxon>
        <taxon>dalbergioids sensu lato</taxon>
        <taxon>Dalbergieae</taxon>
        <taxon>Pterocarpus clade</taxon>
        <taxon>Arachis</taxon>
    </lineage>
</organism>
<evidence type="ECO:0000313" key="3">
    <source>
        <dbReference type="Proteomes" id="UP000289738"/>
    </source>
</evidence>
<keyword evidence="1" id="KW-0472">Membrane</keyword>
<dbReference type="AlphaFoldDB" id="A0A444YPT5"/>
<feature type="transmembrane region" description="Helical" evidence="1">
    <location>
        <begin position="75"/>
        <end position="100"/>
    </location>
</feature>
<evidence type="ECO:0000313" key="2">
    <source>
        <dbReference type="EMBL" id="RYR03915.1"/>
    </source>
</evidence>
<keyword evidence="1" id="KW-0812">Transmembrane</keyword>
<dbReference type="Proteomes" id="UP000289738">
    <property type="component" value="Chromosome B06"/>
</dbReference>